<gene>
    <name evidence="3" type="ORF">NV36_11460</name>
</gene>
<organism evidence="3 4">
    <name type="scientific">Dokdonia donghaensis DSW-1</name>
    <dbReference type="NCBI Taxonomy" id="1300343"/>
    <lineage>
        <taxon>Bacteria</taxon>
        <taxon>Pseudomonadati</taxon>
        <taxon>Bacteroidota</taxon>
        <taxon>Flavobacteriia</taxon>
        <taxon>Flavobacteriales</taxon>
        <taxon>Flavobacteriaceae</taxon>
        <taxon>Dokdonia</taxon>
    </lineage>
</organism>
<dbReference type="PANTHER" id="PTHR22911">
    <property type="entry name" value="ACYL-MALONYL CONDENSING ENZYME-RELATED"/>
    <property type="match status" value="1"/>
</dbReference>
<reference evidence="3 4" key="1">
    <citation type="submission" date="2014-10" db="EMBL/GenBank/DDBJ databases">
        <title>Draft genome sequence of the proteorhodopsin-containing marine bacterium Dokdonia donghaensis.</title>
        <authorList>
            <person name="Gomez-Consarnau L."/>
            <person name="Gonzalez J.M."/>
            <person name="Riedel T."/>
            <person name="Jaenicke S."/>
            <person name="Wagner-Doebler I."/>
            <person name="Fuhrman J.A."/>
        </authorList>
    </citation>
    <scope>NUCLEOTIDE SEQUENCE [LARGE SCALE GENOMIC DNA]</scope>
    <source>
        <strain evidence="3 4">DSW-1</strain>
    </source>
</reference>
<feature type="transmembrane region" description="Helical" evidence="1">
    <location>
        <begin position="146"/>
        <end position="166"/>
    </location>
</feature>
<evidence type="ECO:0000313" key="3">
    <source>
        <dbReference type="EMBL" id="KGO07391.1"/>
    </source>
</evidence>
<evidence type="ECO:0000313" key="4">
    <source>
        <dbReference type="Proteomes" id="UP000030140"/>
    </source>
</evidence>
<dbReference type="AlphaFoldDB" id="A0A0A2GYK6"/>
<dbReference type="InterPro" id="IPR000620">
    <property type="entry name" value="EamA_dom"/>
</dbReference>
<keyword evidence="1" id="KW-1133">Transmembrane helix</keyword>
<evidence type="ECO:0000259" key="2">
    <source>
        <dbReference type="Pfam" id="PF00892"/>
    </source>
</evidence>
<dbReference type="PATRIC" id="fig|1300343.5.peg.1182"/>
<keyword evidence="1" id="KW-0472">Membrane</keyword>
<feature type="transmembrane region" description="Helical" evidence="1">
    <location>
        <begin position="12"/>
        <end position="29"/>
    </location>
</feature>
<feature type="transmembrane region" description="Helical" evidence="1">
    <location>
        <begin position="121"/>
        <end position="140"/>
    </location>
</feature>
<feature type="transmembrane region" description="Helical" evidence="1">
    <location>
        <begin position="66"/>
        <end position="86"/>
    </location>
</feature>
<proteinExistence type="predicted"/>
<keyword evidence="1" id="KW-0812">Transmembrane</keyword>
<name>A0A0A2GYK6_9FLAO</name>
<sequence length="286" mass="31762">MPNNTTRHILEINLAMLFVSTSGVLGRYIDLPPAVTIGIRSFLAMLLLGLFVKWKGFSFTLARKDILAIALSGVFMGLHWITYFYSLQLSNVAIGMLSLFTYPVMTSLLEPVFLKTQFSKMHLLLGVLVLIGIYFLAPSFDTENDYFLAILIGLLSALCFAIRNLLVKTKIGSYNGSVVMWYQTLVIAIMLIPAYFIFDVEGFVKELPYIGMLALITTALGHTMFLFSIKRFSVTAASLMGSVQPIYGIILGIIFLNEIPGWRTVLGGSLILFSVVVESLRASRNK</sequence>
<dbReference type="OrthoDB" id="9150437at2"/>
<dbReference type="SUPFAM" id="SSF103481">
    <property type="entry name" value="Multidrug resistance efflux transporter EmrE"/>
    <property type="match status" value="2"/>
</dbReference>
<feature type="transmembrane region" description="Helical" evidence="1">
    <location>
        <begin position="262"/>
        <end position="280"/>
    </location>
</feature>
<comment type="caution">
    <text evidence="3">The sequence shown here is derived from an EMBL/GenBank/DDBJ whole genome shotgun (WGS) entry which is preliminary data.</text>
</comment>
<feature type="domain" description="EamA" evidence="2">
    <location>
        <begin position="148"/>
        <end position="277"/>
    </location>
</feature>
<feature type="transmembrane region" description="Helical" evidence="1">
    <location>
        <begin position="35"/>
        <end position="54"/>
    </location>
</feature>
<keyword evidence="4" id="KW-1185">Reference proteome</keyword>
<dbReference type="Pfam" id="PF00892">
    <property type="entry name" value="EamA"/>
    <property type="match status" value="2"/>
</dbReference>
<feature type="transmembrane region" description="Helical" evidence="1">
    <location>
        <begin position="92"/>
        <end position="109"/>
    </location>
</feature>
<feature type="transmembrane region" description="Helical" evidence="1">
    <location>
        <begin position="236"/>
        <end position="256"/>
    </location>
</feature>
<dbReference type="GO" id="GO:0016020">
    <property type="term" value="C:membrane"/>
    <property type="evidence" value="ECO:0007669"/>
    <property type="project" value="InterPro"/>
</dbReference>
<dbReference type="EMBL" id="JSAQ01000001">
    <property type="protein sequence ID" value="KGO07391.1"/>
    <property type="molecule type" value="Genomic_DNA"/>
</dbReference>
<protein>
    <submittedName>
        <fullName evidence="3">Multidrug transporter</fullName>
    </submittedName>
</protein>
<dbReference type="PANTHER" id="PTHR22911:SF79">
    <property type="entry name" value="MOBA-LIKE NTP TRANSFERASE DOMAIN-CONTAINING PROTEIN"/>
    <property type="match status" value="1"/>
</dbReference>
<feature type="transmembrane region" description="Helical" evidence="1">
    <location>
        <begin position="178"/>
        <end position="198"/>
    </location>
</feature>
<dbReference type="KEGG" id="ddo:I597_1171"/>
<accession>A0A0A2GYK6</accession>
<feature type="transmembrane region" description="Helical" evidence="1">
    <location>
        <begin position="210"/>
        <end position="229"/>
    </location>
</feature>
<dbReference type="Proteomes" id="UP000030140">
    <property type="component" value="Unassembled WGS sequence"/>
</dbReference>
<dbReference type="InterPro" id="IPR037185">
    <property type="entry name" value="EmrE-like"/>
</dbReference>
<evidence type="ECO:0000256" key="1">
    <source>
        <dbReference type="SAM" id="Phobius"/>
    </source>
</evidence>
<dbReference type="RefSeq" id="WP_035327399.1">
    <property type="nucleotide sequence ID" value="NZ_CP015125.1"/>
</dbReference>
<feature type="domain" description="EamA" evidence="2">
    <location>
        <begin position="13"/>
        <end position="136"/>
    </location>
</feature>